<evidence type="ECO:0000313" key="3">
    <source>
        <dbReference type="EMBL" id="NEL56286.1"/>
    </source>
</evidence>
<accession>A0A7K3WIV6</accession>
<dbReference type="Gene3D" id="1.10.1470.10">
    <property type="entry name" value="YjbJ"/>
    <property type="match status" value="1"/>
</dbReference>
<keyword evidence="4" id="KW-1185">Reference proteome</keyword>
<dbReference type="SUPFAM" id="SSF69047">
    <property type="entry name" value="Hypothetical protein YjbJ"/>
    <property type="match status" value="1"/>
</dbReference>
<gene>
    <name evidence="3" type="ORF">G1H19_20145</name>
</gene>
<dbReference type="EMBL" id="JAAGWK010000032">
    <property type="protein sequence ID" value="NEL56286.1"/>
    <property type="molecule type" value="Genomic_DNA"/>
</dbReference>
<dbReference type="AlphaFoldDB" id="A0A7K3WIV6"/>
<dbReference type="Proteomes" id="UP000470470">
    <property type="component" value="Unassembled WGS sequence"/>
</dbReference>
<proteinExistence type="inferred from homology"/>
<dbReference type="Pfam" id="PF05532">
    <property type="entry name" value="CsbD"/>
    <property type="match status" value="1"/>
</dbReference>
<reference evidence="3 4" key="1">
    <citation type="submission" date="2020-02" db="EMBL/GenBank/DDBJ databases">
        <title>The whole genome sequence of CPCC 205119.</title>
        <authorList>
            <person name="Jiang Z."/>
        </authorList>
    </citation>
    <scope>NUCLEOTIDE SEQUENCE [LARGE SCALE GENOMIC DNA]</scope>
    <source>
        <strain evidence="3 4">CPCC 205119</strain>
    </source>
</reference>
<evidence type="ECO:0000259" key="2">
    <source>
        <dbReference type="Pfam" id="PF05532"/>
    </source>
</evidence>
<evidence type="ECO:0000313" key="4">
    <source>
        <dbReference type="Proteomes" id="UP000470470"/>
    </source>
</evidence>
<dbReference type="InterPro" id="IPR008462">
    <property type="entry name" value="CsbD"/>
</dbReference>
<name>A0A7K3WIV6_9ACTN</name>
<dbReference type="InterPro" id="IPR036629">
    <property type="entry name" value="YjbJ_sf"/>
</dbReference>
<organism evidence="3 4">
    <name type="scientific">Goekera deserti</name>
    <dbReference type="NCBI Taxonomy" id="2497753"/>
    <lineage>
        <taxon>Bacteria</taxon>
        <taxon>Bacillati</taxon>
        <taxon>Actinomycetota</taxon>
        <taxon>Actinomycetes</taxon>
        <taxon>Geodermatophilales</taxon>
        <taxon>Geodermatophilaceae</taxon>
        <taxon>Goekera</taxon>
    </lineage>
</organism>
<comment type="caution">
    <text evidence="3">The sequence shown here is derived from an EMBL/GenBank/DDBJ whole genome shotgun (WGS) entry which is preliminary data.</text>
</comment>
<comment type="similarity">
    <text evidence="1">Belongs to the UPF0337 (CsbD) family.</text>
</comment>
<feature type="domain" description="CsbD-like" evidence="2">
    <location>
        <begin position="5"/>
        <end position="56"/>
    </location>
</feature>
<sequence>MSLGDKIKNKADELAGQAKEVVGTVTGNEELQAEGKADQTGAEIKQVGESVKDVFKN</sequence>
<dbReference type="RefSeq" id="WP_152727448.1">
    <property type="nucleotide sequence ID" value="NZ_JAABOZ010000001.1"/>
</dbReference>
<protein>
    <submittedName>
        <fullName evidence="3">CsbD family protein</fullName>
    </submittedName>
</protein>
<evidence type="ECO:0000256" key="1">
    <source>
        <dbReference type="ARBA" id="ARBA00009129"/>
    </source>
</evidence>